<evidence type="ECO:0000313" key="8">
    <source>
        <dbReference type="EMBL" id="PHT26265.1"/>
    </source>
</evidence>
<feature type="region of interest" description="Disordered" evidence="6">
    <location>
        <begin position="200"/>
        <end position="221"/>
    </location>
</feature>
<feature type="compositionally biased region" description="Basic residues" evidence="6">
    <location>
        <begin position="202"/>
        <end position="213"/>
    </location>
</feature>
<dbReference type="GO" id="GO:0003755">
    <property type="term" value="F:peptidyl-prolyl cis-trans isomerase activity"/>
    <property type="evidence" value="ECO:0007669"/>
    <property type="project" value="UniProtKB-KW"/>
</dbReference>
<dbReference type="EMBL" id="MLFT02000907">
    <property type="protein sequence ID" value="PHT26265.1"/>
    <property type="molecule type" value="Genomic_DNA"/>
</dbReference>
<dbReference type="SUPFAM" id="SSF54534">
    <property type="entry name" value="FKBP-like"/>
    <property type="match status" value="1"/>
</dbReference>
<feature type="domain" description="PPIase FKBP-type" evidence="7">
    <location>
        <begin position="251"/>
        <end position="327"/>
    </location>
</feature>
<dbReference type="InterPro" id="IPR001179">
    <property type="entry name" value="PPIase_FKBP_dom"/>
</dbReference>
<comment type="caution">
    <text evidence="8">The sequence shown here is derived from an EMBL/GenBank/DDBJ whole genome shotgun (WGS) entry which is preliminary data.</text>
</comment>
<reference evidence="8" key="1">
    <citation type="journal article" date="2017" name="Genome Biol.">
        <title>New reference genome sequences of hot pepper reveal the massive evolution of plant disease-resistance genes by retroduplication.</title>
        <authorList>
            <person name="Kim S."/>
            <person name="Park J."/>
            <person name="Yeom S.I."/>
            <person name="Kim Y.M."/>
            <person name="Seo E."/>
            <person name="Kim K.T."/>
            <person name="Kim M.S."/>
            <person name="Lee J.M."/>
            <person name="Cheong K."/>
            <person name="Shin H.S."/>
            <person name="Kim S.B."/>
            <person name="Han K."/>
            <person name="Lee J."/>
            <person name="Park M."/>
            <person name="Lee H.A."/>
            <person name="Lee H.Y."/>
            <person name="Lee Y."/>
            <person name="Oh S."/>
            <person name="Lee J.H."/>
            <person name="Choi E."/>
            <person name="Choi E."/>
            <person name="Lee S.E."/>
            <person name="Jeon J."/>
            <person name="Kim H."/>
            <person name="Choi G."/>
            <person name="Song H."/>
            <person name="Lee J."/>
            <person name="Lee S.C."/>
            <person name="Kwon J.K."/>
            <person name="Lee H.Y."/>
            <person name="Koo N."/>
            <person name="Hong Y."/>
            <person name="Kim R.W."/>
            <person name="Kang W.H."/>
            <person name="Huh J.H."/>
            <person name="Kang B.C."/>
            <person name="Yang T.J."/>
            <person name="Lee Y.H."/>
            <person name="Bennetzen J.L."/>
            <person name="Choi D."/>
        </authorList>
    </citation>
    <scope>NUCLEOTIDE SEQUENCE [LARGE SCALE GENOMIC DNA]</scope>
    <source>
        <strain evidence="8">PBC81</strain>
        <tissue evidence="8">Leaf</tissue>
    </source>
</reference>
<evidence type="ECO:0000256" key="5">
    <source>
        <dbReference type="PROSITE-ProRule" id="PRU00277"/>
    </source>
</evidence>
<organism evidence="8">
    <name type="scientific">Capsicum baccatum</name>
    <name type="common">Peruvian pepper</name>
    <dbReference type="NCBI Taxonomy" id="33114"/>
    <lineage>
        <taxon>Eukaryota</taxon>
        <taxon>Viridiplantae</taxon>
        <taxon>Streptophyta</taxon>
        <taxon>Embryophyta</taxon>
        <taxon>Tracheophyta</taxon>
        <taxon>Spermatophyta</taxon>
        <taxon>Magnoliopsida</taxon>
        <taxon>eudicotyledons</taxon>
        <taxon>Gunneridae</taxon>
        <taxon>Pentapetalae</taxon>
        <taxon>asterids</taxon>
        <taxon>lamiids</taxon>
        <taxon>Solanales</taxon>
        <taxon>Solanaceae</taxon>
        <taxon>Solanoideae</taxon>
        <taxon>Capsiceae</taxon>
        <taxon>Capsicum</taxon>
    </lineage>
</organism>
<evidence type="ECO:0000256" key="3">
    <source>
        <dbReference type="ARBA" id="ARBA00023110"/>
    </source>
</evidence>
<reference evidence="8" key="2">
    <citation type="journal article" date="2017" name="J. Anim. Genet.">
        <title>Multiple reference genome sequences of hot pepper reveal the massive evolution of plant disease resistance genes by retroduplication.</title>
        <authorList>
            <person name="Kim S."/>
            <person name="Park J."/>
            <person name="Yeom S.-I."/>
            <person name="Kim Y.-M."/>
            <person name="Seo E."/>
            <person name="Kim K.-T."/>
            <person name="Kim M.-S."/>
            <person name="Lee J.M."/>
            <person name="Cheong K."/>
            <person name="Shin H.-S."/>
            <person name="Kim S.-B."/>
            <person name="Han K."/>
            <person name="Lee J."/>
            <person name="Park M."/>
            <person name="Lee H.-A."/>
            <person name="Lee H.-Y."/>
            <person name="Lee Y."/>
            <person name="Oh S."/>
            <person name="Lee J.H."/>
            <person name="Choi E."/>
            <person name="Choi E."/>
            <person name="Lee S.E."/>
            <person name="Jeon J."/>
            <person name="Kim H."/>
            <person name="Choi G."/>
            <person name="Song H."/>
            <person name="Lee J."/>
            <person name="Lee S.-C."/>
            <person name="Kwon J.-K."/>
            <person name="Lee H.-Y."/>
            <person name="Koo N."/>
            <person name="Hong Y."/>
            <person name="Kim R.W."/>
            <person name="Kang W.-H."/>
            <person name="Huh J.H."/>
            <person name="Kang B.-C."/>
            <person name="Yang T.-J."/>
            <person name="Lee Y.-H."/>
            <person name="Bennetzen J.L."/>
            <person name="Choi D."/>
        </authorList>
    </citation>
    <scope>NUCLEOTIDE SEQUENCE [LARGE SCALE GENOMIC DNA]</scope>
    <source>
        <strain evidence="8">cv. PBC81</strain>
    </source>
</reference>
<evidence type="ECO:0000256" key="6">
    <source>
        <dbReference type="SAM" id="MobiDB-lite"/>
    </source>
</evidence>
<dbReference type="Pfam" id="PF00254">
    <property type="entry name" value="FKBP_C"/>
    <property type="match status" value="1"/>
</dbReference>
<gene>
    <name evidence="8" type="ORF">CQW23_34121</name>
</gene>
<dbReference type="PROSITE" id="PS50059">
    <property type="entry name" value="FKBP_PPIASE"/>
    <property type="match status" value="1"/>
</dbReference>
<dbReference type="InterPro" id="IPR046357">
    <property type="entry name" value="PPIase_dom_sf"/>
</dbReference>
<keyword evidence="3 5" id="KW-0697">Rotamase</keyword>
<keyword evidence="4 5" id="KW-0413">Isomerase</keyword>
<sequence>MIQGKGFTESTFFNTDAQLRTMDRQKPDNRAIYGDFSIGYDSDDPAFEILEGKPDGKIWKQYYKEWEESEGFDISVHPGTSFMAGIQQVHDYLSDPKIKEEYTELCKLAIADFNSKNEGDNKRYVFEEIVNVNASYAAPAGTWYYITFDDRDTTVDATAADEIKTFQSNVWHGLFDGIAEVYFTMCFFFSSPLSTLSISDKKKNKKKKKSRHNGKQEVEQDKPSLVESFDSGLVIEELSKGKPRGRKAFVGFKVAVRYTGKLMENDKIFYNNMGEGGEPFEFRLGMRVGDKRRITIPPDLRYGDQGHGGVIPPDSWLVLFLDLATYKKTRGSVAKIKIQIDLTQKRPQHVWMGYDEDDNGEGVPDYCNYCKHQGEKNYVEASTDVLKWWVFRTKETLGGDFLRAKYCQRAHPVIKKWHTSNSLSWKHMMRNKQLAETHIHWRLKSGTCSFGWDDWLGIGPLHYYGGDPMRSNNMKVNQLWIQGEWDVERLNQLLPPVIVHQIMDT</sequence>
<evidence type="ECO:0000256" key="4">
    <source>
        <dbReference type="ARBA" id="ARBA00023235"/>
    </source>
</evidence>
<dbReference type="EC" id="5.2.1.8" evidence="2 5"/>
<name>A0A2G2UZU0_CAPBA</name>
<dbReference type="PANTHER" id="PTHR43811:SF40">
    <property type="entry name" value="PEPTIDYLPROLYL ISOMERASE"/>
    <property type="match status" value="1"/>
</dbReference>
<dbReference type="PANTHER" id="PTHR43811">
    <property type="entry name" value="FKBP-TYPE PEPTIDYL-PROLYL CIS-TRANS ISOMERASE FKPA"/>
    <property type="match status" value="1"/>
</dbReference>
<dbReference type="Gene3D" id="3.10.50.40">
    <property type="match status" value="1"/>
</dbReference>
<evidence type="ECO:0000256" key="2">
    <source>
        <dbReference type="ARBA" id="ARBA00013194"/>
    </source>
</evidence>
<proteinExistence type="predicted"/>
<comment type="catalytic activity">
    <reaction evidence="1 5">
        <text>[protein]-peptidylproline (omega=180) = [protein]-peptidylproline (omega=0)</text>
        <dbReference type="Rhea" id="RHEA:16237"/>
        <dbReference type="Rhea" id="RHEA-COMP:10747"/>
        <dbReference type="Rhea" id="RHEA-COMP:10748"/>
        <dbReference type="ChEBI" id="CHEBI:83833"/>
        <dbReference type="ChEBI" id="CHEBI:83834"/>
        <dbReference type="EC" id="5.2.1.8"/>
    </reaction>
</comment>
<dbReference type="STRING" id="33114.A0A2G2UZU0"/>
<accession>A0A2G2UZU0</accession>
<dbReference type="AlphaFoldDB" id="A0A2G2UZU0"/>
<evidence type="ECO:0000256" key="1">
    <source>
        <dbReference type="ARBA" id="ARBA00000971"/>
    </source>
</evidence>
<protein>
    <recommendedName>
        <fullName evidence="2 5">peptidylprolyl isomerase</fullName>
        <ecNumber evidence="2 5">5.2.1.8</ecNumber>
    </recommendedName>
</protein>
<dbReference type="Gene3D" id="3.10.450.10">
    <property type="match status" value="1"/>
</dbReference>
<evidence type="ECO:0000259" key="7">
    <source>
        <dbReference type="PROSITE" id="PS50059"/>
    </source>
</evidence>
<dbReference type="OrthoDB" id="1902587at2759"/>